<dbReference type="KEGG" id="vap:Vapar_2460"/>
<name>C5CJN3_VARPS</name>
<sequence length="134" mass="14709">MTRPLQILKMMAVCKTMTAERASTACGCDLRAAQNTLGFMVDRGFIEVESKPKRFRAATYRITPAGVQRSTFTPKVPGETGSQRAARRERWALSTDAALDALDRDRAAEQAREAVAIAMRREVPNSVFALGSMA</sequence>
<gene>
    <name evidence="2" type="ordered locus">Vapar_2460</name>
</gene>
<protein>
    <recommendedName>
        <fullName evidence="3">MarR family transcriptional regulator</fullName>
    </recommendedName>
</protein>
<evidence type="ECO:0008006" key="3">
    <source>
        <dbReference type="Google" id="ProtNLM"/>
    </source>
</evidence>
<dbReference type="HOGENOM" id="CLU_1895294_0_0_4"/>
<evidence type="ECO:0000256" key="1">
    <source>
        <dbReference type="SAM" id="MobiDB-lite"/>
    </source>
</evidence>
<organism evidence="2">
    <name type="scientific">Variovorax paradoxus (strain S110)</name>
    <dbReference type="NCBI Taxonomy" id="543728"/>
    <lineage>
        <taxon>Bacteria</taxon>
        <taxon>Pseudomonadati</taxon>
        <taxon>Pseudomonadota</taxon>
        <taxon>Betaproteobacteria</taxon>
        <taxon>Burkholderiales</taxon>
        <taxon>Comamonadaceae</taxon>
        <taxon>Variovorax</taxon>
    </lineage>
</organism>
<proteinExistence type="predicted"/>
<dbReference type="STRING" id="543728.Vapar_2460"/>
<evidence type="ECO:0000313" key="2">
    <source>
        <dbReference type="EMBL" id="ACS19086.1"/>
    </source>
</evidence>
<dbReference type="EMBL" id="CP001635">
    <property type="protein sequence ID" value="ACS19086.1"/>
    <property type="molecule type" value="Genomic_DNA"/>
</dbReference>
<dbReference type="AlphaFoldDB" id="C5CJN3"/>
<reference evidence="2" key="1">
    <citation type="submission" date="2009-06" db="EMBL/GenBank/DDBJ databases">
        <title>Complete sequence of chromosome 1 of Variovorax paradoxus S110.</title>
        <authorList>
            <consortium name="US DOE Joint Genome Institute"/>
            <person name="Lucas S."/>
            <person name="Copeland A."/>
            <person name="Lapidus A."/>
            <person name="Glavina del Rio T."/>
            <person name="Tice H."/>
            <person name="Bruce D."/>
            <person name="Goodwin L."/>
            <person name="Pitluck S."/>
            <person name="Chertkov O."/>
            <person name="Brettin T."/>
            <person name="Detter J.C."/>
            <person name="Han C."/>
            <person name="Larimer F."/>
            <person name="Land M."/>
            <person name="Hauser L."/>
            <person name="Kyrpides N."/>
            <person name="Ovchinnikova G."/>
            <person name="Orwin P."/>
            <person name="Leadbetter J.R."/>
            <person name="Spain J.C."/>
            <person name="Han J.I."/>
        </authorList>
    </citation>
    <scope>NUCLEOTIDE SEQUENCE</scope>
    <source>
        <strain evidence="2">S110</strain>
    </source>
</reference>
<feature type="region of interest" description="Disordered" evidence="1">
    <location>
        <begin position="69"/>
        <end position="89"/>
    </location>
</feature>
<accession>C5CJN3</accession>